<reference evidence="1" key="2">
    <citation type="submission" date="2021-04" db="EMBL/GenBank/DDBJ databases">
        <authorList>
            <person name="Gilroy R."/>
        </authorList>
    </citation>
    <scope>NUCLEOTIDE SEQUENCE</scope>
    <source>
        <strain evidence="1">3204</strain>
    </source>
</reference>
<sequence length="646" mass="73603">MIYTNFRIRLLFGFIVLFTAGFSLITNEQTTIAGTEDPDTPHKFNPSPDLKRFLGITRVSGYSEQPRDNYYITSGDKLHIKTEVDRTPWSNFLLSPRYHWWQSFDGETWFVVEKGINGKSSLNFVPTRTGRAYYQLDTSYVIPYTTVAGSTFYSKVATVDVSPQPVAAKRMEINTRDNYLFNIDSNITRNTTFAYSISDPLNATESPQWNIDKKDLATVDEDGHVFANTKGNSGIAKITGTIYNKDNTKVSASKEIIVGNGLLNQSVPEGKKTYFEIQGSNDDEREDTVGDVVVNWYEQIGSQQKKLVKTQTNPTDKAFYETPRVHPKDNGKKYYAEIIAKQGKNSSNVLLGPATLKVLPPNDPRLEVSTTLINKTSSQNNTDTQLNDVINDDELNYDIDLYNNSKRDIHNSYITLPLHLDTQIENIKIDGIEIANSDYSLTTNEKNQLLNIKLGDFDNSHKEKKVFISTTVKNINKRESFDSRVDFFGLDPDSDEYTSQGKDLNINYINNKLNFSLKSLNFEPITIFDQNTLKHRLPEENDPNEMISIDDQRRDRKHIALYLTQNTSFINGTTELPVDLRYYEGDSFKSLYNTVLVHETTPGEIFKSIKWHKNQGPLLHVNKGNLMEGKYSAALTWQFSDSIHNQ</sequence>
<gene>
    <name evidence="1" type="ORF">H9820_05085</name>
</gene>
<dbReference type="AlphaFoldDB" id="A0A9D1ZL96"/>
<evidence type="ECO:0000313" key="1">
    <source>
        <dbReference type="EMBL" id="HIY92302.1"/>
    </source>
</evidence>
<comment type="caution">
    <text evidence="1">The sequence shown here is derived from an EMBL/GenBank/DDBJ whole genome shotgun (WGS) entry which is preliminary data.</text>
</comment>
<name>A0A9D1ZL96_9LACO</name>
<reference evidence="1" key="1">
    <citation type="journal article" date="2021" name="PeerJ">
        <title>Extensive microbial diversity within the chicken gut microbiome revealed by metagenomics and culture.</title>
        <authorList>
            <person name="Gilroy R."/>
            <person name="Ravi A."/>
            <person name="Getino M."/>
            <person name="Pursley I."/>
            <person name="Horton D.L."/>
            <person name="Alikhan N.F."/>
            <person name="Baker D."/>
            <person name="Gharbi K."/>
            <person name="Hall N."/>
            <person name="Watson M."/>
            <person name="Adriaenssens E.M."/>
            <person name="Foster-Nyarko E."/>
            <person name="Jarju S."/>
            <person name="Secka A."/>
            <person name="Antonio M."/>
            <person name="Oren A."/>
            <person name="Chaudhuri R.R."/>
            <person name="La Ragione R."/>
            <person name="Hildebrand F."/>
            <person name="Pallen M.J."/>
        </authorList>
    </citation>
    <scope>NUCLEOTIDE SEQUENCE</scope>
    <source>
        <strain evidence="1">3204</strain>
    </source>
</reference>
<proteinExistence type="predicted"/>
<dbReference type="EMBL" id="DXCM01000031">
    <property type="protein sequence ID" value="HIY92302.1"/>
    <property type="molecule type" value="Genomic_DNA"/>
</dbReference>
<accession>A0A9D1ZL96</accession>
<protein>
    <submittedName>
        <fullName evidence="1">Uncharacterized protein</fullName>
    </submittedName>
</protein>
<evidence type="ECO:0000313" key="2">
    <source>
        <dbReference type="Proteomes" id="UP000824013"/>
    </source>
</evidence>
<organism evidence="1 2">
    <name type="scientific">Candidatus Companilactobacillus pullicola</name>
    <dbReference type="NCBI Taxonomy" id="2838523"/>
    <lineage>
        <taxon>Bacteria</taxon>
        <taxon>Bacillati</taxon>
        <taxon>Bacillota</taxon>
        <taxon>Bacilli</taxon>
        <taxon>Lactobacillales</taxon>
        <taxon>Lactobacillaceae</taxon>
        <taxon>Companilactobacillus</taxon>
    </lineage>
</organism>
<dbReference type="Proteomes" id="UP000824013">
    <property type="component" value="Unassembled WGS sequence"/>
</dbReference>